<dbReference type="HOGENOM" id="CLU_1949062_0_0_1"/>
<keyword evidence="2" id="KW-1185">Reference proteome</keyword>
<accession>A0A0C3CC03</accession>
<evidence type="ECO:0000313" key="2">
    <source>
        <dbReference type="Proteomes" id="UP000053424"/>
    </source>
</evidence>
<evidence type="ECO:0000313" key="1">
    <source>
        <dbReference type="EMBL" id="KIM41774.1"/>
    </source>
</evidence>
<dbReference type="EMBL" id="KN831779">
    <property type="protein sequence ID" value="KIM41774.1"/>
    <property type="molecule type" value="Genomic_DNA"/>
</dbReference>
<reference evidence="1 2" key="1">
    <citation type="submission" date="2014-04" db="EMBL/GenBank/DDBJ databases">
        <authorList>
            <consortium name="DOE Joint Genome Institute"/>
            <person name="Kuo A."/>
            <person name="Gay G."/>
            <person name="Dore J."/>
            <person name="Kohler A."/>
            <person name="Nagy L.G."/>
            <person name="Floudas D."/>
            <person name="Copeland A."/>
            <person name="Barry K.W."/>
            <person name="Cichocki N."/>
            <person name="Veneault-Fourrey C."/>
            <person name="LaButti K."/>
            <person name="Lindquist E.A."/>
            <person name="Lipzen A."/>
            <person name="Lundell T."/>
            <person name="Morin E."/>
            <person name="Murat C."/>
            <person name="Sun H."/>
            <person name="Tunlid A."/>
            <person name="Henrissat B."/>
            <person name="Grigoriev I.V."/>
            <person name="Hibbett D.S."/>
            <person name="Martin F."/>
            <person name="Nordberg H.P."/>
            <person name="Cantor M.N."/>
            <person name="Hua S.X."/>
        </authorList>
    </citation>
    <scope>NUCLEOTIDE SEQUENCE [LARGE SCALE GENOMIC DNA]</scope>
    <source>
        <strain evidence="2">h7</strain>
    </source>
</reference>
<dbReference type="AlphaFoldDB" id="A0A0C3CC03"/>
<organism evidence="1 2">
    <name type="scientific">Hebeloma cylindrosporum</name>
    <dbReference type="NCBI Taxonomy" id="76867"/>
    <lineage>
        <taxon>Eukaryota</taxon>
        <taxon>Fungi</taxon>
        <taxon>Dikarya</taxon>
        <taxon>Basidiomycota</taxon>
        <taxon>Agaricomycotina</taxon>
        <taxon>Agaricomycetes</taxon>
        <taxon>Agaricomycetidae</taxon>
        <taxon>Agaricales</taxon>
        <taxon>Agaricineae</taxon>
        <taxon>Hymenogastraceae</taxon>
        <taxon>Hebeloma</taxon>
    </lineage>
</organism>
<name>A0A0C3CC03_HEBCY</name>
<proteinExistence type="predicted"/>
<gene>
    <name evidence="1" type="ORF">M413DRAFT_137883</name>
</gene>
<dbReference type="Proteomes" id="UP000053424">
    <property type="component" value="Unassembled WGS sequence"/>
</dbReference>
<sequence length="129" mass="14814">MTPLGFQLGFESRVFIVAGRELLVNLLKLFFQTSLLHLQPFMLRLHLLEFLSQFEFDRSEPLCVLRILLVLLCQQAFQLLLVEDTNADIAHHINLLLRLPDTLLELTVALIPSPQTLLEVHNILTPLPH</sequence>
<protein>
    <submittedName>
        <fullName evidence="1">Uncharacterized protein</fullName>
    </submittedName>
</protein>
<reference evidence="2" key="2">
    <citation type="submission" date="2015-01" db="EMBL/GenBank/DDBJ databases">
        <title>Evolutionary Origins and Diversification of the Mycorrhizal Mutualists.</title>
        <authorList>
            <consortium name="DOE Joint Genome Institute"/>
            <consortium name="Mycorrhizal Genomics Consortium"/>
            <person name="Kohler A."/>
            <person name="Kuo A."/>
            <person name="Nagy L.G."/>
            <person name="Floudas D."/>
            <person name="Copeland A."/>
            <person name="Barry K.W."/>
            <person name="Cichocki N."/>
            <person name="Veneault-Fourrey C."/>
            <person name="LaButti K."/>
            <person name="Lindquist E.A."/>
            <person name="Lipzen A."/>
            <person name="Lundell T."/>
            <person name="Morin E."/>
            <person name="Murat C."/>
            <person name="Riley R."/>
            <person name="Ohm R."/>
            <person name="Sun H."/>
            <person name="Tunlid A."/>
            <person name="Henrissat B."/>
            <person name="Grigoriev I.V."/>
            <person name="Hibbett D.S."/>
            <person name="Martin F."/>
        </authorList>
    </citation>
    <scope>NUCLEOTIDE SEQUENCE [LARGE SCALE GENOMIC DNA]</scope>
    <source>
        <strain evidence="2">h7</strain>
    </source>
</reference>